<dbReference type="Gene3D" id="1.10.10.60">
    <property type="entry name" value="Homeodomain-like"/>
    <property type="match status" value="2"/>
</dbReference>
<name>A0A2G9CA63_9BURK</name>
<proteinExistence type="predicted"/>
<keyword evidence="3" id="KW-0804">Transcription</keyword>
<dbReference type="InterPro" id="IPR037923">
    <property type="entry name" value="HTH-like"/>
</dbReference>
<dbReference type="GO" id="GO:0043565">
    <property type="term" value="F:sequence-specific DNA binding"/>
    <property type="evidence" value="ECO:0007669"/>
    <property type="project" value="InterPro"/>
</dbReference>
<dbReference type="AlphaFoldDB" id="A0A2G9CA63"/>
<dbReference type="RefSeq" id="WP_099861619.1">
    <property type="nucleotide sequence ID" value="NZ_PEOG01000023.1"/>
</dbReference>
<dbReference type="GO" id="GO:0003700">
    <property type="term" value="F:DNA-binding transcription factor activity"/>
    <property type="evidence" value="ECO:0007669"/>
    <property type="project" value="InterPro"/>
</dbReference>
<dbReference type="PANTHER" id="PTHR46796:SF2">
    <property type="entry name" value="TRANSCRIPTIONAL REGULATORY PROTEIN"/>
    <property type="match status" value="1"/>
</dbReference>
<dbReference type="InterPro" id="IPR050204">
    <property type="entry name" value="AraC_XylS_family_regulators"/>
</dbReference>
<comment type="caution">
    <text evidence="5">The sequence shown here is derived from an EMBL/GenBank/DDBJ whole genome shotgun (WGS) entry which is preliminary data.</text>
</comment>
<organism evidence="5 6">
    <name type="scientific">Roseateles chitinivorans</name>
    <dbReference type="NCBI Taxonomy" id="2917965"/>
    <lineage>
        <taxon>Bacteria</taxon>
        <taxon>Pseudomonadati</taxon>
        <taxon>Pseudomonadota</taxon>
        <taxon>Betaproteobacteria</taxon>
        <taxon>Burkholderiales</taxon>
        <taxon>Sphaerotilaceae</taxon>
        <taxon>Roseateles</taxon>
    </lineage>
</organism>
<dbReference type="InterPro" id="IPR009057">
    <property type="entry name" value="Homeodomain-like_sf"/>
</dbReference>
<accession>A0A2G9CA63</accession>
<dbReference type="EMBL" id="PEOG01000023">
    <property type="protein sequence ID" value="PIM53316.1"/>
    <property type="molecule type" value="Genomic_DNA"/>
</dbReference>
<dbReference type="SUPFAM" id="SSF46689">
    <property type="entry name" value="Homeodomain-like"/>
    <property type="match status" value="2"/>
</dbReference>
<feature type="domain" description="HTH araC/xylS-type" evidence="4">
    <location>
        <begin position="186"/>
        <end position="283"/>
    </location>
</feature>
<keyword evidence="2" id="KW-0238">DNA-binding</keyword>
<sequence>MTPTATKVDAPDHAAADGHWLQLRRDARTGIETVRAHFEGHAYDPHGHDELLIGVTLQGVQRFRCHRSLHTSTPGRAILIEPGAIHDGHAPEPGGFTYAMLYLPQAWTAQLLARHELGGLTALQPAFRHTLADDGRLSLAIRQAFLALHLDEGRLACDQQLDRLIGLLAGQLDEAPPRGDAARPMARARDFLHDGMAGDVGLDELAAHTGMDRFRLTRQFKQAFGQSPHAYLVSLRLRAARALLAGGHRPSEVATAVGFSDQSHLGRWFQRAYRLTPADYRRRCTNVLDLEPGEP</sequence>
<dbReference type="Pfam" id="PF12833">
    <property type="entry name" value="HTH_18"/>
    <property type="match status" value="1"/>
</dbReference>
<evidence type="ECO:0000256" key="1">
    <source>
        <dbReference type="ARBA" id="ARBA00023015"/>
    </source>
</evidence>
<dbReference type="OrthoDB" id="3631840at2"/>
<dbReference type="Proteomes" id="UP000231501">
    <property type="component" value="Unassembled WGS sequence"/>
</dbReference>
<evidence type="ECO:0000313" key="6">
    <source>
        <dbReference type="Proteomes" id="UP000231501"/>
    </source>
</evidence>
<dbReference type="InterPro" id="IPR003313">
    <property type="entry name" value="AraC-bd"/>
</dbReference>
<evidence type="ECO:0000256" key="3">
    <source>
        <dbReference type="ARBA" id="ARBA00023163"/>
    </source>
</evidence>
<reference evidence="5 6" key="1">
    <citation type="submission" date="2017-11" db="EMBL/GenBank/DDBJ databases">
        <title>Draft genome sequence of Mitsuaria sp. HWN-4.</title>
        <authorList>
            <person name="Gundlapally S.R."/>
        </authorList>
    </citation>
    <scope>NUCLEOTIDE SEQUENCE [LARGE SCALE GENOMIC DNA]</scope>
    <source>
        <strain evidence="5 6">HWN-4</strain>
    </source>
</reference>
<dbReference type="InterPro" id="IPR018060">
    <property type="entry name" value="HTH_AraC"/>
</dbReference>
<dbReference type="Pfam" id="PF02311">
    <property type="entry name" value="AraC_binding"/>
    <property type="match status" value="1"/>
</dbReference>
<dbReference type="PROSITE" id="PS01124">
    <property type="entry name" value="HTH_ARAC_FAMILY_2"/>
    <property type="match status" value="1"/>
</dbReference>
<dbReference type="SMART" id="SM00342">
    <property type="entry name" value="HTH_ARAC"/>
    <property type="match status" value="1"/>
</dbReference>
<dbReference type="PANTHER" id="PTHR46796">
    <property type="entry name" value="HTH-TYPE TRANSCRIPTIONAL ACTIVATOR RHAS-RELATED"/>
    <property type="match status" value="1"/>
</dbReference>
<gene>
    <name evidence="5" type="ORF">CS062_10315</name>
</gene>
<keyword evidence="6" id="KW-1185">Reference proteome</keyword>
<evidence type="ECO:0000256" key="2">
    <source>
        <dbReference type="ARBA" id="ARBA00023125"/>
    </source>
</evidence>
<protein>
    <submittedName>
        <fullName evidence="5">AraC family transcriptional regulator</fullName>
    </submittedName>
</protein>
<keyword evidence="1" id="KW-0805">Transcription regulation</keyword>
<dbReference type="SUPFAM" id="SSF51215">
    <property type="entry name" value="Regulatory protein AraC"/>
    <property type="match status" value="1"/>
</dbReference>
<evidence type="ECO:0000313" key="5">
    <source>
        <dbReference type="EMBL" id="PIM53316.1"/>
    </source>
</evidence>
<evidence type="ECO:0000259" key="4">
    <source>
        <dbReference type="PROSITE" id="PS01124"/>
    </source>
</evidence>